<comment type="caution">
    <text evidence="1">The sequence shown here is derived from an EMBL/GenBank/DDBJ whole genome shotgun (WGS) entry which is preliminary data.</text>
</comment>
<proteinExistence type="predicted"/>
<dbReference type="EMBL" id="CM039172">
    <property type="protein sequence ID" value="KAH9783029.1"/>
    <property type="molecule type" value="Genomic_DNA"/>
</dbReference>
<dbReference type="Proteomes" id="UP000829398">
    <property type="component" value="Chromosome 3"/>
</dbReference>
<name>A0ACB8MB52_CITSI</name>
<sequence>MAASSSCLAAQCKYDVFVSFRGEDTRDNFTSHLVAALCRKKIKTFIDEQLDRGDEISPALLDAIERSKISVIIFSENYASSKWCLDELVKILECKNKNAQMVVPVFYHVDPSDVRKQTGSFGDAFVKHEKQFKGIPEKVQKWRVVLTEASNLSGWDSMNIRPEAKLVDEIIEDILKKLKDKSFSSDFEGLVGIYSRIEQIKSLLCVGLPDFQIIGIWGMGGIGKTTIAGAIFNQISNDFEGRCFMANVREESERGGLVYLRERLYSEILEETLKIRTPSVPKCIKERLQQMKVFVVLDDVNKPEQLDYLAGGLDRFGLGSRVVVTSRDRQVFDKCTVDKIYEVEGLNQNEALEHFSNYAFRQNICPKDFLVLSERIVFYANGNPLALKVLGSFLQRKCKLQWENALKNLTRISDPDIYDMLKISYNELKQEEKSIFLDIACFFKGDDKDFMTRIQDDPESVHYGLNVLVDKSLVTLSCNNKLQIHDLLQEFGREIVRQQSVKEPGKRSRLWYYEDVYQVLKKNKEAFKLKFIDLQYSQYLTTIPHPSETPNLERINLWNCTNLPYIPSYIQHFNNLVMLCLSHCESLRCFPQNIHFRTLIEIDFSYCINLTEFPEISGNVIELDLKGTAIEEIPSSIECLTKLEELDLAYCRRLKSLPSSICKLKSLHLLCLYNCSNFEIFPEILEKMECLEYIDLESTAVKELPSSVEQLKGLRELILEDCSELSKLPENLGNLKSLKRLFAKRSAISKLPSSIAYLDEVIELSFHGCRGLVLPPILSGLSSLTKLDLSDCDVMEIPQDIGRASSLEILDISGNDFDSLPASIKQLSRLRELYLSNCSMLQSLPELPLRVKLLDASNCKQLQSLPELPSCLEELPISILEMTSKHSLGSTQFKILADPCMELTFTDCLKLNEKGNNILADLRLIILHMAIASLRLFSEKVCKYFSLFLSFLKSEIMVFML</sequence>
<gene>
    <name evidence="1" type="ORF">KPL71_009157</name>
</gene>
<keyword evidence="2" id="KW-1185">Reference proteome</keyword>
<reference evidence="2" key="1">
    <citation type="journal article" date="2023" name="Hortic. Res.">
        <title>A chromosome-level phased genome enabling allele-level studies in sweet orange: a case study on citrus Huanglongbing tolerance.</title>
        <authorList>
            <person name="Wu B."/>
            <person name="Yu Q."/>
            <person name="Deng Z."/>
            <person name="Duan Y."/>
            <person name="Luo F."/>
            <person name="Gmitter F. Jr."/>
        </authorList>
    </citation>
    <scope>NUCLEOTIDE SEQUENCE [LARGE SCALE GENOMIC DNA]</scope>
    <source>
        <strain evidence="2">cv. Valencia</strain>
    </source>
</reference>
<evidence type="ECO:0000313" key="1">
    <source>
        <dbReference type="EMBL" id="KAH9783029.1"/>
    </source>
</evidence>
<evidence type="ECO:0000313" key="2">
    <source>
        <dbReference type="Proteomes" id="UP000829398"/>
    </source>
</evidence>
<organism evidence="1 2">
    <name type="scientific">Citrus sinensis</name>
    <name type="common">Sweet orange</name>
    <name type="synonym">Citrus aurantium var. sinensis</name>
    <dbReference type="NCBI Taxonomy" id="2711"/>
    <lineage>
        <taxon>Eukaryota</taxon>
        <taxon>Viridiplantae</taxon>
        <taxon>Streptophyta</taxon>
        <taxon>Embryophyta</taxon>
        <taxon>Tracheophyta</taxon>
        <taxon>Spermatophyta</taxon>
        <taxon>Magnoliopsida</taxon>
        <taxon>eudicotyledons</taxon>
        <taxon>Gunneridae</taxon>
        <taxon>Pentapetalae</taxon>
        <taxon>rosids</taxon>
        <taxon>malvids</taxon>
        <taxon>Sapindales</taxon>
        <taxon>Rutaceae</taxon>
        <taxon>Aurantioideae</taxon>
        <taxon>Citrus</taxon>
    </lineage>
</organism>
<protein>
    <submittedName>
        <fullName evidence="1">Disease resistance-like protein DSC1</fullName>
    </submittedName>
</protein>
<accession>A0ACB8MB52</accession>